<dbReference type="Pfam" id="PF00464">
    <property type="entry name" value="SHMT"/>
    <property type="match status" value="1"/>
</dbReference>
<evidence type="ECO:0000256" key="4">
    <source>
        <dbReference type="HAMAP-Rule" id="MF_00051"/>
    </source>
</evidence>
<reference evidence="7 8" key="1">
    <citation type="journal article" date="2011" name="J. Bacteriol.">
        <title>Draft Genome Sequence of Gordonia neofelifaecis NRRL B-59395, a Cholesterol-Degrading Actinomycete.</title>
        <authorList>
            <person name="Ge F."/>
            <person name="Li W."/>
            <person name="Chen G."/>
            <person name="Liu Y."/>
            <person name="Zhang G."/>
            <person name="Yong B."/>
            <person name="Wang Q."/>
            <person name="Wang N."/>
            <person name="Huang Z."/>
            <person name="Li W."/>
            <person name="Wang J."/>
            <person name="Wu C."/>
            <person name="Xie Q."/>
            <person name="Liu G."/>
        </authorList>
    </citation>
    <scope>NUCLEOTIDE SEQUENCE [LARGE SCALE GENOMIC DNA]</scope>
    <source>
        <strain evidence="7 8">NRRL B-59395</strain>
    </source>
</reference>
<keyword evidence="7" id="KW-0489">Methyltransferase</keyword>
<feature type="binding site" evidence="4">
    <location>
        <position position="126"/>
    </location>
    <ligand>
        <name>(6S)-5,6,7,8-tetrahydrofolate</name>
        <dbReference type="ChEBI" id="CHEBI:57453"/>
    </ligand>
</feature>
<gene>
    <name evidence="4" type="primary">glyA</name>
    <name evidence="7" type="ORF">SCNU_04037</name>
</gene>
<dbReference type="Gene3D" id="3.90.1150.10">
    <property type="entry name" value="Aspartate Aminotransferase, domain 1"/>
    <property type="match status" value="1"/>
</dbReference>
<dbReference type="PANTHER" id="PTHR11680">
    <property type="entry name" value="SERINE HYDROXYMETHYLTRANSFERASE"/>
    <property type="match status" value="1"/>
</dbReference>
<dbReference type="InterPro" id="IPR015424">
    <property type="entry name" value="PyrdxlP-dep_Trfase"/>
</dbReference>
<dbReference type="CDD" id="cd00378">
    <property type="entry name" value="SHMT"/>
    <property type="match status" value="1"/>
</dbReference>
<evidence type="ECO:0000313" key="7">
    <source>
        <dbReference type="EMBL" id="EGD56692.1"/>
    </source>
</evidence>
<dbReference type="GO" id="GO:0019264">
    <property type="term" value="P:glycine biosynthetic process from serine"/>
    <property type="evidence" value="ECO:0007669"/>
    <property type="project" value="InterPro"/>
</dbReference>
<dbReference type="PIRSF" id="PIRSF000412">
    <property type="entry name" value="SHMT"/>
    <property type="match status" value="1"/>
</dbReference>
<keyword evidence="4" id="KW-0963">Cytoplasm</keyword>
<comment type="caution">
    <text evidence="4">Lacks conserved residue(s) required for the propagation of feature annotation.</text>
</comment>
<comment type="function">
    <text evidence="4">Catalyzes the reversible interconversion of serine and glycine with tetrahydrofolate (THF) serving as the one-carbon carrier. This reaction serves as the major source of one-carbon groups required for the biosynthesis of purines, thymidylate, methionine, and other important biomolecules.</text>
</comment>
<comment type="subunit">
    <text evidence="4">Homodimer.</text>
</comment>
<dbReference type="GO" id="GO:0008168">
    <property type="term" value="F:methyltransferase activity"/>
    <property type="evidence" value="ECO:0007669"/>
    <property type="project" value="UniProtKB-KW"/>
</dbReference>
<evidence type="ECO:0000256" key="2">
    <source>
        <dbReference type="ARBA" id="ARBA00006376"/>
    </source>
</evidence>
<evidence type="ECO:0000313" key="8">
    <source>
        <dbReference type="Proteomes" id="UP000035065"/>
    </source>
</evidence>
<dbReference type="InterPro" id="IPR039429">
    <property type="entry name" value="SHMT-like_dom"/>
</dbReference>
<comment type="cofactor">
    <cofactor evidence="1 4 5">
        <name>pyridoxal 5'-phosphate</name>
        <dbReference type="ChEBI" id="CHEBI:597326"/>
    </cofactor>
</comment>
<dbReference type="InterPro" id="IPR015422">
    <property type="entry name" value="PyrdxlP-dep_Trfase_small"/>
</dbReference>
<name>F1YFC0_9ACTN</name>
<keyword evidence="8" id="KW-1185">Reference proteome</keyword>
<dbReference type="InterPro" id="IPR049943">
    <property type="entry name" value="Ser_HO-MeTrfase-like"/>
</dbReference>
<evidence type="ECO:0000259" key="6">
    <source>
        <dbReference type="Pfam" id="PF00464"/>
    </source>
</evidence>
<comment type="similarity">
    <text evidence="2 4">Belongs to the SHMT family.</text>
</comment>
<comment type="caution">
    <text evidence="7">The sequence shown here is derived from an EMBL/GenBank/DDBJ whole genome shotgun (WGS) entry which is preliminary data.</text>
</comment>
<dbReference type="HAMAP" id="MF_00051">
    <property type="entry name" value="SHMT"/>
    <property type="match status" value="1"/>
</dbReference>
<dbReference type="GO" id="GO:0004372">
    <property type="term" value="F:glycine hydroxymethyltransferase activity"/>
    <property type="evidence" value="ECO:0007669"/>
    <property type="project" value="UniProtKB-EC"/>
</dbReference>
<comment type="catalytic activity">
    <reaction evidence="4">
        <text>(6R)-5,10-methylene-5,6,7,8-tetrahydrofolate + glycine + H2O = (6S)-5,6,7,8-tetrahydrofolate + L-serine</text>
        <dbReference type="Rhea" id="RHEA:15481"/>
        <dbReference type="ChEBI" id="CHEBI:15377"/>
        <dbReference type="ChEBI" id="CHEBI:15636"/>
        <dbReference type="ChEBI" id="CHEBI:33384"/>
        <dbReference type="ChEBI" id="CHEBI:57305"/>
        <dbReference type="ChEBI" id="CHEBI:57453"/>
        <dbReference type="EC" id="2.1.2.1"/>
    </reaction>
</comment>
<feature type="modified residue" description="N6-(pyridoxal phosphate)lysine" evidence="4 5">
    <location>
        <position position="235"/>
    </location>
</feature>
<evidence type="ECO:0000256" key="3">
    <source>
        <dbReference type="ARBA" id="ARBA00022898"/>
    </source>
</evidence>
<accession>F1YFC0</accession>
<keyword evidence="4" id="KW-0554">One-carbon metabolism</keyword>
<organism evidence="7 8">
    <name type="scientific">Gordonia neofelifaecis NRRL B-59395</name>
    <dbReference type="NCBI Taxonomy" id="644548"/>
    <lineage>
        <taxon>Bacteria</taxon>
        <taxon>Bacillati</taxon>
        <taxon>Actinomycetota</taxon>
        <taxon>Actinomycetes</taxon>
        <taxon>Mycobacteriales</taxon>
        <taxon>Gordoniaceae</taxon>
        <taxon>Gordonia</taxon>
    </lineage>
</organism>
<evidence type="ECO:0000256" key="1">
    <source>
        <dbReference type="ARBA" id="ARBA00001933"/>
    </source>
</evidence>
<dbReference type="GO" id="GO:0030170">
    <property type="term" value="F:pyridoxal phosphate binding"/>
    <property type="evidence" value="ECO:0007669"/>
    <property type="project" value="UniProtKB-UniRule"/>
</dbReference>
<protein>
    <recommendedName>
        <fullName evidence="4">Probable serine hydroxymethyltransferase</fullName>
        <shortName evidence="4">SHMT</shortName>
        <shortName evidence="4">Serine methylase</shortName>
        <ecNumber evidence="4">2.1.2.1</ecNumber>
    </recommendedName>
</protein>
<dbReference type="Proteomes" id="UP000035065">
    <property type="component" value="Unassembled WGS sequence"/>
</dbReference>
<dbReference type="PANTHER" id="PTHR11680:SF35">
    <property type="entry name" value="SERINE HYDROXYMETHYLTRANSFERASE 1"/>
    <property type="match status" value="1"/>
</dbReference>
<comment type="subcellular location">
    <subcellularLocation>
        <location evidence="4">Cytoplasm</location>
    </subcellularLocation>
</comment>
<dbReference type="GO" id="GO:0032259">
    <property type="term" value="P:methylation"/>
    <property type="evidence" value="ECO:0007669"/>
    <property type="project" value="UniProtKB-KW"/>
</dbReference>
<dbReference type="SUPFAM" id="SSF53383">
    <property type="entry name" value="PLP-dependent transferases"/>
    <property type="match status" value="1"/>
</dbReference>
<dbReference type="AlphaFoldDB" id="F1YFC0"/>
<dbReference type="NCBIfam" id="NF000586">
    <property type="entry name" value="PRK00011.1"/>
    <property type="match status" value="1"/>
</dbReference>
<feature type="domain" description="Serine hydroxymethyltransferase-like" evidence="6">
    <location>
        <begin position="16"/>
        <end position="388"/>
    </location>
</feature>
<keyword evidence="3 4" id="KW-0663">Pyridoxal phosphate</keyword>
<dbReference type="InterPro" id="IPR015421">
    <property type="entry name" value="PyrdxlP-dep_Trfase_major"/>
</dbReference>
<feature type="binding site" evidence="4">
    <location>
        <position position="250"/>
    </location>
    <ligand>
        <name>(6S)-5,6,7,8-tetrahydrofolate</name>
        <dbReference type="ChEBI" id="CHEBI:57453"/>
    </ligand>
</feature>
<dbReference type="UniPathway" id="UPA00193"/>
<sequence>MTDPILDPAAGDPLAGDPEIAALLQREATRRRGSLQMLAAESTATPAVRAAVGSILADKYAEGYPGHRYHGGVDVVDDIEELAISRAHELFGAEYVNVQPLSWALANFAVYAAFSQPGDQVLSLSLKHGGHQSHGSRANLSGRWFTVLNYEVRADTEQIDYDQIRELALIHRPRILVAGGTSYSRSWDFAAMRTIADEADCIFWADAAHLAGLAVGGVLDSPVPHADVVTVATNKVIRGPRGGLLLARGEHADSLSRAVYPFIQGAPAMHSIAAKAVAFAECLRPGYAAYARNVADDAAELSARLAERGLRTVSGGTDTHIAVVEVSSLGISGREAARRLAACRIIVDKAVTPFDEAPVAEGSAIRFGSAVMAADGLRPAEMSTVADLMIDAMRTDPDDVARQAAITEAVAAVGEK</sequence>
<dbReference type="GO" id="GO:0035999">
    <property type="term" value="P:tetrahydrofolate interconversion"/>
    <property type="evidence" value="ECO:0007669"/>
    <property type="project" value="UniProtKB-UniRule"/>
</dbReference>
<dbReference type="GO" id="GO:0005829">
    <property type="term" value="C:cytosol"/>
    <property type="evidence" value="ECO:0007669"/>
    <property type="project" value="TreeGrafter"/>
</dbReference>
<comment type="pathway">
    <text evidence="4">One-carbon metabolism; tetrahydrofolate interconversion.</text>
</comment>
<keyword evidence="4 7" id="KW-0808">Transferase</keyword>
<evidence type="ECO:0000256" key="5">
    <source>
        <dbReference type="PIRSR" id="PIRSR000412-50"/>
    </source>
</evidence>
<proteinExistence type="inferred from homology"/>
<dbReference type="STRING" id="644548.SCNU_04037"/>
<dbReference type="EC" id="2.1.2.1" evidence="4"/>
<dbReference type="EMBL" id="AEUD01000002">
    <property type="protein sequence ID" value="EGD56692.1"/>
    <property type="molecule type" value="Genomic_DNA"/>
</dbReference>
<dbReference type="eggNOG" id="COG0112">
    <property type="taxonomic scope" value="Bacteria"/>
</dbReference>
<dbReference type="InterPro" id="IPR001085">
    <property type="entry name" value="Ser_HO-MeTrfase"/>
</dbReference>
<dbReference type="RefSeq" id="WP_009678076.1">
    <property type="nucleotide sequence ID" value="NZ_AEUD01000002.1"/>
</dbReference>
<dbReference type="Gene3D" id="3.40.640.10">
    <property type="entry name" value="Type I PLP-dependent aspartate aminotransferase-like (Major domain)"/>
    <property type="match status" value="1"/>
</dbReference>